<dbReference type="OrthoDB" id="9810066at2"/>
<dbReference type="RefSeq" id="WP_090414477.1">
    <property type="nucleotide sequence ID" value="NZ_FNOY01000036.1"/>
</dbReference>
<dbReference type="SUPFAM" id="SSF53271">
    <property type="entry name" value="PRTase-like"/>
    <property type="match status" value="1"/>
</dbReference>
<dbReference type="Gene3D" id="3.30.1310.20">
    <property type="entry name" value="PRTase-like"/>
    <property type="match status" value="1"/>
</dbReference>
<accession>A0A1H3JXQ5</accession>
<reference evidence="2 3" key="1">
    <citation type="submission" date="2016-10" db="EMBL/GenBank/DDBJ databases">
        <authorList>
            <person name="de Groot N.N."/>
        </authorList>
    </citation>
    <scope>NUCLEOTIDE SEQUENCE [LARGE SCALE GENOMIC DNA]</scope>
    <source>
        <strain evidence="2 3">Nm1</strain>
    </source>
</reference>
<keyword evidence="2" id="KW-0808">Transferase</keyword>
<feature type="domain" description="Phosphoribosyltransferase" evidence="1">
    <location>
        <begin position="5"/>
        <end position="180"/>
    </location>
</feature>
<protein>
    <submittedName>
        <fullName evidence="2">Predicted phosphoribosyltransferase</fullName>
    </submittedName>
</protein>
<dbReference type="STRING" id="44576.SAMN05421881_103616"/>
<dbReference type="Gene3D" id="3.40.50.2020">
    <property type="match status" value="1"/>
</dbReference>
<evidence type="ECO:0000313" key="2">
    <source>
        <dbReference type="EMBL" id="SDY44733.1"/>
    </source>
</evidence>
<dbReference type="CDD" id="cd06223">
    <property type="entry name" value="PRTases_typeI"/>
    <property type="match status" value="1"/>
</dbReference>
<evidence type="ECO:0000259" key="1">
    <source>
        <dbReference type="Pfam" id="PF00156"/>
    </source>
</evidence>
<dbReference type="GO" id="GO:0016757">
    <property type="term" value="F:glycosyltransferase activity"/>
    <property type="evidence" value="ECO:0007669"/>
    <property type="project" value="UniProtKB-KW"/>
</dbReference>
<proteinExistence type="predicted"/>
<dbReference type="Proteomes" id="UP000198640">
    <property type="component" value="Unassembled WGS sequence"/>
</dbReference>
<dbReference type="InterPro" id="IPR029057">
    <property type="entry name" value="PRTase-like"/>
</dbReference>
<dbReference type="Pfam" id="PF00156">
    <property type="entry name" value="Pribosyltran"/>
    <property type="match status" value="1"/>
</dbReference>
<keyword evidence="3" id="KW-1185">Reference proteome</keyword>
<dbReference type="InterPro" id="IPR000836">
    <property type="entry name" value="PRTase_dom"/>
</dbReference>
<evidence type="ECO:0000313" key="3">
    <source>
        <dbReference type="Proteomes" id="UP000198640"/>
    </source>
</evidence>
<sequence>MFQDRADAAAQLAKRLHAYHGQSPLILAIPRGAVPMARIIADRLDGELDVVLVRKLPAPGNPEFAIGSIDETGWVYLADYADQIVDTTQYIETEKTTQLELLRKRRARYTPVRPAVDPKDRIVIVVDDGLATGATMIAALHATRARQPKKLVCAVPVAPTETLEKIAPYADEIVCLETPSPFYSVEQFYRSFPQIEDEDVIATLAG</sequence>
<name>A0A1H3JXQ5_9PROT</name>
<keyword evidence="2" id="KW-0328">Glycosyltransferase</keyword>
<dbReference type="EMBL" id="FNOY01000036">
    <property type="protein sequence ID" value="SDY44733.1"/>
    <property type="molecule type" value="Genomic_DNA"/>
</dbReference>
<organism evidence="2 3">
    <name type="scientific">Nitrosomonas halophila</name>
    <dbReference type="NCBI Taxonomy" id="44576"/>
    <lineage>
        <taxon>Bacteria</taxon>
        <taxon>Pseudomonadati</taxon>
        <taxon>Pseudomonadota</taxon>
        <taxon>Betaproteobacteria</taxon>
        <taxon>Nitrosomonadales</taxon>
        <taxon>Nitrosomonadaceae</taxon>
        <taxon>Nitrosomonas</taxon>
    </lineage>
</organism>
<gene>
    <name evidence="2" type="ORF">SAMN05421881_103616</name>
</gene>
<dbReference type="AlphaFoldDB" id="A0A1H3JXQ5"/>